<dbReference type="EMBL" id="CP126084">
    <property type="protein sequence ID" value="WHX48671.1"/>
    <property type="molecule type" value="Genomic_DNA"/>
</dbReference>
<gene>
    <name evidence="9" type="ORF">QNH46_21885</name>
</gene>
<dbReference type="Pfam" id="PF01032">
    <property type="entry name" value="FecCD"/>
    <property type="match status" value="1"/>
</dbReference>
<dbReference type="AlphaFoldDB" id="A0AA95L1I7"/>
<feature type="transmembrane region" description="Helical" evidence="8">
    <location>
        <begin position="287"/>
        <end position="305"/>
    </location>
</feature>
<dbReference type="Gene3D" id="1.10.3470.10">
    <property type="entry name" value="ABC transporter involved in vitamin B12 uptake, BtuC"/>
    <property type="match status" value="1"/>
</dbReference>
<dbReference type="Proteomes" id="UP001177943">
    <property type="component" value="Chromosome"/>
</dbReference>
<dbReference type="PANTHER" id="PTHR30472:SF64">
    <property type="entry name" value="IRON(3+)-HYDROXAMATE IMPORT SYSTEM PERMEASE PROTEIN FHUG"/>
    <property type="match status" value="1"/>
</dbReference>
<keyword evidence="3" id="KW-0813">Transport</keyword>
<dbReference type="SUPFAM" id="SSF81345">
    <property type="entry name" value="ABC transporter involved in vitamin B12 uptake, BtuC"/>
    <property type="match status" value="1"/>
</dbReference>
<keyword evidence="5 8" id="KW-0812">Transmembrane</keyword>
<dbReference type="FunFam" id="1.10.3470.10:FF:000001">
    <property type="entry name" value="Vitamin B12 ABC transporter permease BtuC"/>
    <property type="match status" value="1"/>
</dbReference>
<keyword evidence="4" id="KW-1003">Cell membrane</keyword>
<dbReference type="PANTHER" id="PTHR30472">
    <property type="entry name" value="FERRIC ENTEROBACTIN TRANSPORT SYSTEM PERMEASE PROTEIN"/>
    <property type="match status" value="1"/>
</dbReference>
<reference evidence="9" key="1">
    <citation type="submission" date="2023-05" db="EMBL/GenBank/DDBJ databases">
        <title>Comparative genomics of Bacillaceae isolates and their secondary metabolite potential.</title>
        <authorList>
            <person name="Song L."/>
            <person name="Nielsen L.J."/>
            <person name="Mohite O."/>
            <person name="Xu X."/>
            <person name="Weber T."/>
            <person name="Kovacs A.T."/>
        </authorList>
    </citation>
    <scope>NUCLEOTIDE SEQUENCE</scope>
    <source>
        <strain evidence="9">B2_4</strain>
    </source>
</reference>
<dbReference type="InterPro" id="IPR000522">
    <property type="entry name" value="ABC_transptr_permease_BtuC"/>
</dbReference>
<evidence type="ECO:0000256" key="4">
    <source>
        <dbReference type="ARBA" id="ARBA00022475"/>
    </source>
</evidence>
<keyword evidence="7 8" id="KW-0472">Membrane</keyword>
<evidence type="ECO:0000256" key="3">
    <source>
        <dbReference type="ARBA" id="ARBA00022448"/>
    </source>
</evidence>
<feature type="transmembrane region" description="Helical" evidence="8">
    <location>
        <begin position="66"/>
        <end position="86"/>
    </location>
</feature>
<dbReference type="GO" id="GO:0033214">
    <property type="term" value="P:siderophore-iron import into cell"/>
    <property type="evidence" value="ECO:0007669"/>
    <property type="project" value="TreeGrafter"/>
</dbReference>
<evidence type="ECO:0000256" key="5">
    <source>
        <dbReference type="ARBA" id="ARBA00022692"/>
    </source>
</evidence>
<feature type="transmembrane region" description="Helical" evidence="8">
    <location>
        <begin position="202"/>
        <end position="221"/>
    </location>
</feature>
<proteinExistence type="inferred from homology"/>
<evidence type="ECO:0000256" key="1">
    <source>
        <dbReference type="ARBA" id="ARBA00004651"/>
    </source>
</evidence>
<feature type="transmembrane region" description="Helical" evidence="8">
    <location>
        <begin position="123"/>
        <end position="147"/>
    </location>
</feature>
<evidence type="ECO:0000256" key="6">
    <source>
        <dbReference type="ARBA" id="ARBA00022989"/>
    </source>
</evidence>
<dbReference type="GO" id="GO:0022857">
    <property type="term" value="F:transmembrane transporter activity"/>
    <property type="evidence" value="ECO:0007669"/>
    <property type="project" value="InterPro"/>
</dbReference>
<accession>A0AA95L1I7</accession>
<dbReference type="RefSeq" id="WP_283925996.1">
    <property type="nucleotide sequence ID" value="NZ_CP126084.1"/>
</dbReference>
<protein>
    <submittedName>
        <fullName evidence="9">Iron ABC transporter permease</fullName>
    </submittedName>
</protein>
<organism evidence="9 10">
    <name type="scientific">Paenibacillus woosongensis</name>
    <dbReference type="NCBI Taxonomy" id="307580"/>
    <lineage>
        <taxon>Bacteria</taxon>
        <taxon>Bacillati</taxon>
        <taxon>Bacillota</taxon>
        <taxon>Bacilli</taxon>
        <taxon>Bacillales</taxon>
        <taxon>Paenibacillaceae</taxon>
        <taxon>Paenibacillus</taxon>
    </lineage>
</organism>
<dbReference type="KEGG" id="pwn:QNH46_21885"/>
<feature type="transmembrane region" description="Helical" evidence="8">
    <location>
        <begin position="248"/>
        <end position="275"/>
    </location>
</feature>
<evidence type="ECO:0000313" key="10">
    <source>
        <dbReference type="Proteomes" id="UP001177943"/>
    </source>
</evidence>
<comment type="subcellular location">
    <subcellularLocation>
        <location evidence="1">Cell membrane</location>
        <topology evidence="1">Multi-pass membrane protein</topology>
    </subcellularLocation>
</comment>
<comment type="similarity">
    <text evidence="2">Belongs to the binding-protein-dependent transport system permease family. FecCD subfamily.</text>
</comment>
<dbReference type="CDD" id="cd06550">
    <property type="entry name" value="TM_ABC_iron-siderophores_like"/>
    <property type="match status" value="1"/>
</dbReference>
<evidence type="ECO:0000256" key="8">
    <source>
        <dbReference type="SAM" id="Phobius"/>
    </source>
</evidence>
<keyword evidence="6 8" id="KW-1133">Transmembrane helix</keyword>
<feature type="transmembrane region" description="Helical" evidence="8">
    <location>
        <begin position="12"/>
        <end position="33"/>
    </location>
</feature>
<name>A0AA95L1I7_9BACL</name>
<dbReference type="GO" id="GO:0005886">
    <property type="term" value="C:plasma membrane"/>
    <property type="evidence" value="ECO:0007669"/>
    <property type="project" value="UniProtKB-SubCell"/>
</dbReference>
<feature type="transmembrane region" description="Helical" evidence="8">
    <location>
        <begin position="159"/>
        <end position="179"/>
    </location>
</feature>
<sequence>MSTSHIVQKRAGRALYISAVFMILAIIVIWISLNTGSMRLSPAEIWRTLLGYGTPEEKMVLFEFRLPRIIVTMLAGIGLGVSGAILQGVSRNSLADPGILGIHAGAALGLMVFISFFRTMDSSAALMIPLFTFVGGVMTAVIIVALAYNQREGIAPIRLILVGIAVAAGIHAVTLVLSLKLDPDIYAFAARWLAGSVWGRDWVHVWALLPWIVLLVPLAYMRSRTLDIFALGDDIAANVGSHVTRNRIVMLAVAVALSSASVSMVGGIGFIGLAAPHIAKRLAGPQHRHFLPVAALVGLIILVAADTIGRSVFQPNAVPAGIVVAVIGGPYFLYLLFKTKN</sequence>
<dbReference type="InterPro" id="IPR037294">
    <property type="entry name" value="ABC_BtuC-like"/>
</dbReference>
<evidence type="ECO:0000256" key="7">
    <source>
        <dbReference type="ARBA" id="ARBA00023136"/>
    </source>
</evidence>
<feature type="transmembrane region" description="Helical" evidence="8">
    <location>
        <begin position="317"/>
        <end position="337"/>
    </location>
</feature>
<evidence type="ECO:0000313" key="9">
    <source>
        <dbReference type="EMBL" id="WHX48671.1"/>
    </source>
</evidence>
<evidence type="ECO:0000256" key="2">
    <source>
        <dbReference type="ARBA" id="ARBA00007935"/>
    </source>
</evidence>
<feature type="transmembrane region" description="Helical" evidence="8">
    <location>
        <begin position="98"/>
        <end position="117"/>
    </location>
</feature>